<organism evidence="1 2">
    <name type="scientific">Ilex paraguariensis</name>
    <name type="common">yerba mate</name>
    <dbReference type="NCBI Taxonomy" id="185542"/>
    <lineage>
        <taxon>Eukaryota</taxon>
        <taxon>Viridiplantae</taxon>
        <taxon>Streptophyta</taxon>
        <taxon>Embryophyta</taxon>
        <taxon>Tracheophyta</taxon>
        <taxon>Spermatophyta</taxon>
        <taxon>Magnoliopsida</taxon>
        <taxon>eudicotyledons</taxon>
        <taxon>Gunneridae</taxon>
        <taxon>Pentapetalae</taxon>
        <taxon>asterids</taxon>
        <taxon>campanulids</taxon>
        <taxon>Aquifoliales</taxon>
        <taxon>Aquifoliaceae</taxon>
        <taxon>Ilex</taxon>
    </lineage>
</organism>
<proteinExistence type="predicted"/>
<accession>A0ABC8U6I1</accession>
<comment type="caution">
    <text evidence="1">The sequence shown here is derived from an EMBL/GenBank/DDBJ whole genome shotgun (WGS) entry which is preliminary data.</text>
</comment>
<sequence length="105" mass="11839">MTKIYGVSSPENRGVSMLCHGLGFDTVHVMELFFSEIICQMSGRLQSVGGRTQVRGCMIMGWFGKHGYVRDEKGNPSVDTHPMMNAVLFFTKISKKFLLTAFHIY</sequence>
<gene>
    <name evidence="1" type="ORF">ILEXP_LOCUS46810</name>
</gene>
<evidence type="ECO:0000313" key="1">
    <source>
        <dbReference type="EMBL" id="CAK9176945.1"/>
    </source>
</evidence>
<reference evidence="1 2" key="1">
    <citation type="submission" date="2024-02" db="EMBL/GenBank/DDBJ databases">
        <authorList>
            <person name="Vignale AGUSTIN F."/>
            <person name="Sosa J E."/>
            <person name="Modenutti C."/>
        </authorList>
    </citation>
    <scope>NUCLEOTIDE SEQUENCE [LARGE SCALE GENOMIC DNA]</scope>
</reference>
<dbReference type="AlphaFoldDB" id="A0ABC8U6I1"/>
<keyword evidence="2" id="KW-1185">Reference proteome</keyword>
<protein>
    <submittedName>
        <fullName evidence="1">Uncharacterized protein</fullName>
    </submittedName>
</protein>
<name>A0ABC8U6I1_9AQUA</name>
<dbReference type="EMBL" id="CAUOFW020006946">
    <property type="protein sequence ID" value="CAK9176945.1"/>
    <property type="molecule type" value="Genomic_DNA"/>
</dbReference>
<dbReference type="Proteomes" id="UP001642360">
    <property type="component" value="Unassembled WGS sequence"/>
</dbReference>
<evidence type="ECO:0000313" key="2">
    <source>
        <dbReference type="Proteomes" id="UP001642360"/>
    </source>
</evidence>